<keyword evidence="6 8" id="KW-1133">Transmembrane helix</keyword>
<dbReference type="PANTHER" id="PTHR30294:SF29">
    <property type="entry name" value="MULTIDRUG ABC TRANSPORTER PERMEASE YBHS-RELATED"/>
    <property type="match status" value="1"/>
</dbReference>
<feature type="transmembrane region" description="Helical" evidence="8">
    <location>
        <begin position="248"/>
        <end position="271"/>
    </location>
</feature>
<feature type="transmembrane region" description="Helical" evidence="8">
    <location>
        <begin position="309"/>
        <end position="326"/>
    </location>
</feature>
<feature type="domain" description="ABC transmembrane type-2" evidence="9">
    <location>
        <begin position="135"/>
        <end position="364"/>
    </location>
</feature>
<feature type="transmembrane region" description="Helical" evidence="8">
    <location>
        <begin position="21"/>
        <end position="40"/>
    </location>
</feature>
<dbReference type="InterPro" id="IPR013525">
    <property type="entry name" value="ABC2_TM"/>
</dbReference>
<evidence type="ECO:0000256" key="7">
    <source>
        <dbReference type="ARBA" id="ARBA00023136"/>
    </source>
</evidence>
<keyword evidence="3" id="KW-0813">Transport</keyword>
<comment type="similarity">
    <text evidence="2">Belongs to the ABC-2 integral membrane protein family.</text>
</comment>
<evidence type="ECO:0000259" key="9">
    <source>
        <dbReference type="PROSITE" id="PS51012"/>
    </source>
</evidence>
<evidence type="ECO:0000313" key="10">
    <source>
        <dbReference type="EMBL" id="VAW28082.1"/>
    </source>
</evidence>
<dbReference type="GO" id="GO:0005886">
    <property type="term" value="C:plasma membrane"/>
    <property type="evidence" value="ECO:0007669"/>
    <property type="project" value="UniProtKB-SubCell"/>
</dbReference>
<proteinExistence type="inferred from homology"/>
<dbReference type="EMBL" id="UOES01000345">
    <property type="protein sequence ID" value="VAW28082.1"/>
    <property type="molecule type" value="Genomic_DNA"/>
</dbReference>
<sequence length="366" mass="40476">MKQLRVFVLKEFKHIFRDVRTLIILFGMPIAQVILFGYAITNEVKDANIVVLDKSQDYLSTRLTNKITSSGYFFLKDKVTSVKEVKQLFLEDEVKLAIIIPENFAKKVAANDAQIQLLADASDPNMANTLVNYTNGIIGKFMMEEVGVSLPYAITTEVEMAYNPTLESVFLFVPGVITIILMLVSALLTSIAIAREKEMGTMEILLVSPLKPITIILGKVIPYLLLSFLNAIFILVMGVFIFDMPINGSLPLLLAESLLFIVSALSLGIFISTKSETQQVAMMVSLFALMLPTILLSGFIFPISSMPLPLQWISAIMPPTYFIIIIKGIMLQGVGLAVLWKETLILAVMTVVLLAAGLKNFKTRLA</sequence>
<evidence type="ECO:0000256" key="1">
    <source>
        <dbReference type="ARBA" id="ARBA00004651"/>
    </source>
</evidence>
<comment type="subcellular location">
    <subcellularLocation>
        <location evidence="1">Cell membrane</location>
        <topology evidence="1">Multi-pass membrane protein</topology>
    </subcellularLocation>
</comment>
<feature type="transmembrane region" description="Helical" evidence="8">
    <location>
        <begin position="169"/>
        <end position="194"/>
    </location>
</feature>
<feature type="transmembrane region" description="Helical" evidence="8">
    <location>
        <begin position="220"/>
        <end position="242"/>
    </location>
</feature>
<organism evidence="10">
    <name type="scientific">hydrothermal vent metagenome</name>
    <dbReference type="NCBI Taxonomy" id="652676"/>
    <lineage>
        <taxon>unclassified sequences</taxon>
        <taxon>metagenomes</taxon>
        <taxon>ecological metagenomes</taxon>
    </lineage>
</organism>
<keyword evidence="4" id="KW-1003">Cell membrane</keyword>
<evidence type="ECO:0000256" key="5">
    <source>
        <dbReference type="ARBA" id="ARBA00022692"/>
    </source>
</evidence>
<name>A0A3B0UNS9_9ZZZZ</name>
<dbReference type="PANTHER" id="PTHR30294">
    <property type="entry name" value="MEMBRANE COMPONENT OF ABC TRANSPORTER YHHJ-RELATED"/>
    <property type="match status" value="1"/>
</dbReference>
<keyword evidence="5 8" id="KW-0812">Transmembrane</keyword>
<dbReference type="AlphaFoldDB" id="A0A3B0UNS9"/>
<dbReference type="InterPro" id="IPR051449">
    <property type="entry name" value="ABC-2_transporter_component"/>
</dbReference>
<dbReference type="Pfam" id="PF12698">
    <property type="entry name" value="ABC2_membrane_3"/>
    <property type="match status" value="1"/>
</dbReference>
<dbReference type="PROSITE" id="PS51012">
    <property type="entry name" value="ABC_TM2"/>
    <property type="match status" value="1"/>
</dbReference>
<evidence type="ECO:0000256" key="8">
    <source>
        <dbReference type="SAM" id="Phobius"/>
    </source>
</evidence>
<dbReference type="Gene3D" id="3.40.1710.10">
    <property type="entry name" value="abc type-2 transporter like domain"/>
    <property type="match status" value="1"/>
</dbReference>
<evidence type="ECO:0000256" key="6">
    <source>
        <dbReference type="ARBA" id="ARBA00022989"/>
    </source>
</evidence>
<gene>
    <name evidence="10" type="ORF">MNBD_BACTEROID06-932</name>
</gene>
<dbReference type="InterPro" id="IPR047817">
    <property type="entry name" value="ABC2_TM_bact-type"/>
</dbReference>
<feature type="transmembrane region" description="Helical" evidence="8">
    <location>
        <begin position="338"/>
        <end position="358"/>
    </location>
</feature>
<evidence type="ECO:0000256" key="4">
    <source>
        <dbReference type="ARBA" id="ARBA00022475"/>
    </source>
</evidence>
<accession>A0A3B0UNS9</accession>
<reference evidence="10" key="1">
    <citation type="submission" date="2018-06" db="EMBL/GenBank/DDBJ databases">
        <authorList>
            <person name="Zhirakovskaya E."/>
        </authorList>
    </citation>
    <scope>NUCLEOTIDE SEQUENCE</scope>
</reference>
<evidence type="ECO:0000256" key="3">
    <source>
        <dbReference type="ARBA" id="ARBA00022448"/>
    </source>
</evidence>
<dbReference type="GO" id="GO:0140359">
    <property type="term" value="F:ABC-type transporter activity"/>
    <property type="evidence" value="ECO:0007669"/>
    <property type="project" value="InterPro"/>
</dbReference>
<protein>
    <recommendedName>
        <fullName evidence="9">ABC transmembrane type-2 domain-containing protein</fullName>
    </recommendedName>
</protein>
<evidence type="ECO:0000256" key="2">
    <source>
        <dbReference type="ARBA" id="ARBA00007783"/>
    </source>
</evidence>
<keyword evidence="7 8" id="KW-0472">Membrane</keyword>
<feature type="transmembrane region" description="Helical" evidence="8">
    <location>
        <begin position="283"/>
        <end position="303"/>
    </location>
</feature>